<feature type="region of interest" description="Disordered" evidence="3">
    <location>
        <begin position="406"/>
        <end position="474"/>
    </location>
</feature>
<dbReference type="Proteomes" id="UP000298493">
    <property type="component" value="Unassembled WGS sequence"/>
</dbReference>
<dbReference type="InterPro" id="IPR037141">
    <property type="entry name" value="NDT80_DNA-bd_dom_sf"/>
</dbReference>
<dbReference type="AlphaFoldDB" id="A0A4Z1PRE9"/>
<dbReference type="STRING" id="86259.A0A4Z1PRE9"/>
<dbReference type="PROSITE" id="PS51517">
    <property type="entry name" value="NDT80"/>
    <property type="match status" value="1"/>
</dbReference>
<dbReference type="FunFam" id="2.60.40.1390:FF:000007">
    <property type="entry name" value="p53-like transcription factor"/>
    <property type="match status" value="1"/>
</dbReference>
<keyword evidence="6" id="KW-1185">Reference proteome</keyword>
<evidence type="ECO:0000256" key="2">
    <source>
        <dbReference type="PROSITE-ProRule" id="PRU00850"/>
    </source>
</evidence>
<reference evidence="5 6" key="1">
    <citation type="submission" date="2019-04" db="EMBL/GenBank/DDBJ databases">
        <title>High contiguity whole genome sequence and gene annotation resource for two Venturia nashicola isolates.</title>
        <authorList>
            <person name="Prokchorchik M."/>
            <person name="Won K."/>
            <person name="Lee Y."/>
            <person name="Choi E.D."/>
            <person name="Segonzac C."/>
            <person name="Sohn K.H."/>
        </authorList>
    </citation>
    <scope>NUCLEOTIDE SEQUENCE [LARGE SCALE GENOMIC DNA]</scope>
    <source>
        <strain evidence="5 6">PRI2</strain>
    </source>
</reference>
<dbReference type="GO" id="GO:0051321">
    <property type="term" value="P:meiotic cell cycle"/>
    <property type="evidence" value="ECO:0007669"/>
    <property type="project" value="TreeGrafter"/>
</dbReference>
<evidence type="ECO:0000259" key="4">
    <source>
        <dbReference type="PROSITE" id="PS51517"/>
    </source>
</evidence>
<evidence type="ECO:0000313" key="5">
    <source>
        <dbReference type="EMBL" id="TID25224.1"/>
    </source>
</evidence>
<accession>A0A4Z1PRE9</accession>
<dbReference type="GO" id="GO:0003677">
    <property type="term" value="F:DNA binding"/>
    <property type="evidence" value="ECO:0007669"/>
    <property type="project" value="UniProtKB-KW"/>
</dbReference>
<sequence>MEGFDTMTMSYLQAGNHISMANVTSVDGMLPLELPLEMDHHSNFDAETYAGSETATQYGHHPIHHGTTSLKRNASAYEDPFSDHMSNYDSALPQEQPTLEAPSSIERDNKLLSFSTPTFGYTLLDYASRQISFSTNAQLHGMFFLAESPWAVPGETAAPPTELTCYRRNLFQITGTLTIPRGMRYILTDQGEQIPILGQELVVSATESVEGNPVKIISVPWKTPATSGPVTEDKAEKEPTTLPLDLMSGQETGSEYVSFPISWKRLQFRIATANNGRRKELQQHFVLSLKVMATLATGAMVPLCEAQSGAIIVRGRSPRNFQSRKDFPISSATARKAVNMPSRTSTGESLPKHAKHESHDSTSAIDVPQLSFPYNTSDINVSPDFFEWKIPTGQPGAMTALPMDPPAFHVQTPPNAYAQSSPDLTRYPHNSRSLSAAPIVLSLTDDEPRKSSSPMDSSRKTPRMSQVTPRTPSFSINVINSPDESADLLYEYFPLSLDDWSTPCDAVYRPHVVHHSGLPTDPKALAVKNRSKRYFSEDQH</sequence>
<dbReference type="GO" id="GO:0003700">
    <property type="term" value="F:DNA-binding transcription factor activity"/>
    <property type="evidence" value="ECO:0007669"/>
    <property type="project" value="UniProtKB-UniRule"/>
</dbReference>
<dbReference type="InterPro" id="IPR024061">
    <property type="entry name" value="NDT80_DNA-bd_dom"/>
</dbReference>
<feature type="compositionally biased region" description="Polar residues" evidence="3">
    <location>
        <begin position="463"/>
        <end position="474"/>
    </location>
</feature>
<feature type="domain" description="NDT80" evidence="4">
    <location>
        <begin position="85"/>
        <end position="325"/>
    </location>
</feature>
<proteinExistence type="predicted"/>
<dbReference type="GO" id="GO:0045944">
    <property type="term" value="P:positive regulation of transcription by RNA polymerase II"/>
    <property type="evidence" value="ECO:0007669"/>
    <property type="project" value="TreeGrafter"/>
</dbReference>
<dbReference type="InterPro" id="IPR008967">
    <property type="entry name" value="p53-like_TF_DNA-bd_sf"/>
</dbReference>
<dbReference type="SUPFAM" id="SSF49417">
    <property type="entry name" value="p53-like transcription factors"/>
    <property type="match status" value="1"/>
</dbReference>
<protein>
    <submittedName>
        <fullName evidence="5">p53-like transcription factor</fullName>
    </submittedName>
</protein>
<dbReference type="PANTHER" id="PTHR35144:SF1">
    <property type="entry name" value="PROTEIN PACG"/>
    <property type="match status" value="1"/>
</dbReference>
<gene>
    <name evidence="5" type="ORF">E6O75_ATG04429</name>
</gene>
<feature type="DNA-binding region" description="NDT80" evidence="2">
    <location>
        <begin position="85"/>
        <end position="325"/>
    </location>
</feature>
<evidence type="ECO:0000256" key="3">
    <source>
        <dbReference type="SAM" id="MobiDB-lite"/>
    </source>
</evidence>
<dbReference type="PANTHER" id="PTHR35144">
    <property type="entry name" value="MEIOSIS-SPECIFIC TRANSCRIPTION FACTOR NDT80"/>
    <property type="match status" value="1"/>
</dbReference>
<dbReference type="EMBL" id="SNSC02000004">
    <property type="protein sequence ID" value="TID25224.1"/>
    <property type="molecule type" value="Genomic_DNA"/>
</dbReference>
<dbReference type="Pfam" id="PF05224">
    <property type="entry name" value="NDT80_PhoG"/>
    <property type="match status" value="1"/>
</dbReference>
<feature type="region of interest" description="Disordered" evidence="3">
    <location>
        <begin position="322"/>
        <end position="365"/>
    </location>
</feature>
<dbReference type="GO" id="GO:0000228">
    <property type="term" value="C:nuclear chromosome"/>
    <property type="evidence" value="ECO:0007669"/>
    <property type="project" value="TreeGrafter"/>
</dbReference>
<feature type="compositionally biased region" description="Polar residues" evidence="3">
    <location>
        <begin position="412"/>
        <end position="434"/>
    </location>
</feature>
<name>A0A4Z1PRE9_9PEZI</name>
<evidence type="ECO:0000256" key="1">
    <source>
        <dbReference type="ARBA" id="ARBA00023125"/>
    </source>
</evidence>
<organism evidence="5 6">
    <name type="scientific">Venturia nashicola</name>
    <dbReference type="NCBI Taxonomy" id="86259"/>
    <lineage>
        <taxon>Eukaryota</taxon>
        <taxon>Fungi</taxon>
        <taxon>Dikarya</taxon>
        <taxon>Ascomycota</taxon>
        <taxon>Pezizomycotina</taxon>
        <taxon>Dothideomycetes</taxon>
        <taxon>Pleosporomycetidae</taxon>
        <taxon>Venturiales</taxon>
        <taxon>Venturiaceae</taxon>
        <taxon>Venturia</taxon>
    </lineage>
</organism>
<evidence type="ECO:0000313" key="6">
    <source>
        <dbReference type="Proteomes" id="UP000298493"/>
    </source>
</evidence>
<keyword evidence="1 2" id="KW-0238">DNA-binding</keyword>
<dbReference type="InterPro" id="IPR052605">
    <property type="entry name" value="Fungal_trans_regulator"/>
</dbReference>
<dbReference type="Gene3D" id="2.60.40.1390">
    <property type="entry name" value="NDT80 DNA-binding domain"/>
    <property type="match status" value="1"/>
</dbReference>
<comment type="caution">
    <text evidence="5">The sequence shown here is derived from an EMBL/GenBank/DDBJ whole genome shotgun (WGS) entry which is preliminary data.</text>
</comment>